<proteinExistence type="predicted"/>
<dbReference type="PANTHER" id="PTHR43540:SF7">
    <property type="entry name" value="ISOCHORISMATASE FAMILY PROTEIN YECD"/>
    <property type="match status" value="1"/>
</dbReference>
<dbReference type="SUPFAM" id="SSF52499">
    <property type="entry name" value="Isochorismatase-like hydrolases"/>
    <property type="match status" value="1"/>
</dbReference>
<evidence type="ECO:0000256" key="1">
    <source>
        <dbReference type="ARBA" id="ARBA00022801"/>
    </source>
</evidence>
<dbReference type="InterPro" id="IPR036380">
    <property type="entry name" value="Isochorismatase-like_sf"/>
</dbReference>
<reference evidence="3 4" key="1">
    <citation type="submission" date="2018-07" db="EMBL/GenBank/DDBJ databases">
        <title>Genomic Encyclopedia of Type Strains, Phase IV (KMG-IV): sequencing the most valuable type-strain genomes for metagenomic binning, comparative biology and taxonomic classification.</title>
        <authorList>
            <person name="Goeker M."/>
        </authorList>
    </citation>
    <scope>NUCLEOTIDE SEQUENCE [LARGE SCALE GENOMIC DNA]</scope>
    <source>
        <strain evidence="3 4">DSM 44952</strain>
    </source>
</reference>
<dbReference type="AlphaFoldDB" id="A0A370GG16"/>
<dbReference type="EMBL" id="QQAZ01000024">
    <property type="protein sequence ID" value="RDI42748.1"/>
    <property type="molecule type" value="Genomic_DNA"/>
</dbReference>
<keyword evidence="1" id="KW-0378">Hydrolase</keyword>
<organism evidence="3 4">
    <name type="scientific">Nocardia mexicana</name>
    <dbReference type="NCBI Taxonomy" id="279262"/>
    <lineage>
        <taxon>Bacteria</taxon>
        <taxon>Bacillati</taxon>
        <taxon>Actinomycetota</taxon>
        <taxon>Actinomycetes</taxon>
        <taxon>Mycobacteriales</taxon>
        <taxon>Nocardiaceae</taxon>
        <taxon>Nocardia</taxon>
    </lineage>
</organism>
<sequence>MTGKRGIPLPATTLDPRTALVLIDLQRGIVGAPTGPHAAADVVSRGAELARGFRKAGLPVALVRVSFAPDGADAPPGRTDAATPTGPLPQGWDQLVGELDVQPTDIVITKRHWGAFHGTELDLRLRRRGVTGIVLGGIATSIGVESTARAAHEHGYNITLATDAMSDRDTDSHTHSLTKIFPRLGESATTQEILALLAEK</sequence>
<dbReference type="Gene3D" id="3.40.50.850">
    <property type="entry name" value="Isochorismatase-like"/>
    <property type="match status" value="1"/>
</dbReference>
<dbReference type="PANTHER" id="PTHR43540">
    <property type="entry name" value="PEROXYUREIDOACRYLATE/UREIDOACRYLATE AMIDOHYDROLASE-RELATED"/>
    <property type="match status" value="1"/>
</dbReference>
<name>A0A370GG16_9NOCA</name>
<accession>A0A370GG16</accession>
<keyword evidence="4" id="KW-1185">Reference proteome</keyword>
<gene>
    <name evidence="3" type="ORF">DFR68_12411</name>
</gene>
<dbReference type="InterPro" id="IPR050272">
    <property type="entry name" value="Isochorismatase-like_hydrls"/>
</dbReference>
<dbReference type="Pfam" id="PF00857">
    <property type="entry name" value="Isochorismatase"/>
    <property type="match status" value="1"/>
</dbReference>
<comment type="caution">
    <text evidence="3">The sequence shown here is derived from an EMBL/GenBank/DDBJ whole genome shotgun (WGS) entry which is preliminary data.</text>
</comment>
<protein>
    <submittedName>
        <fullName evidence="3">Nicotinamidase-related amidase</fullName>
    </submittedName>
</protein>
<dbReference type="InterPro" id="IPR000868">
    <property type="entry name" value="Isochorismatase-like_dom"/>
</dbReference>
<dbReference type="Proteomes" id="UP000255355">
    <property type="component" value="Unassembled WGS sequence"/>
</dbReference>
<dbReference type="NCBIfam" id="NF008517">
    <property type="entry name" value="PRK11440.1"/>
    <property type="match status" value="1"/>
</dbReference>
<evidence type="ECO:0000313" key="3">
    <source>
        <dbReference type="EMBL" id="RDI42748.1"/>
    </source>
</evidence>
<feature type="domain" description="Isochorismatase-like" evidence="2">
    <location>
        <begin position="18"/>
        <end position="192"/>
    </location>
</feature>
<dbReference type="GO" id="GO:0016787">
    <property type="term" value="F:hydrolase activity"/>
    <property type="evidence" value="ECO:0007669"/>
    <property type="project" value="UniProtKB-KW"/>
</dbReference>
<evidence type="ECO:0000259" key="2">
    <source>
        <dbReference type="Pfam" id="PF00857"/>
    </source>
</evidence>
<dbReference type="STRING" id="1210089.GCA_001613165_06370"/>
<dbReference type="CDD" id="cd00431">
    <property type="entry name" value="cysteine_hydrolases"/>
    <property type="match status" value="1"/>
</dbReference>
<evidence type="ECO:0000313" key="4">
    <source>
        <dbReference type="Proteomes" id="UP000255355"/>
    </source>
</evidence>